<reference evidence="1 2" key="1">
    <citation type="submission" date="2018-09" db="EMBL/GenBank/DDBJ databases">
        <title>Altererythrobacter spongiae sp. nov., isolated from a marine sponge.</title>
        <authorList>
            <person name="Zhuang L."/>
            <person name="Luo L."/>
        </authorList>
    </citation>
    <scope>NUCLEOTIDE SEQUENCE [LARGE SCALE GENOMIC DNA]</scope>
    <source>
        <strain evidence="1 2">HN-Y73</strain>
    </source>
</reference>
<dbReference type="AlphaFoldDB" id="A0A420EPX8"/>
<evidence type="ECO:0000313" key="2">
    <source>
        <dbReference type="Proteomes" id="UP000284395"/>
    </source>
</evidence>
<proteinExistence type="predicted"/>
<accession>A0A420EPX8</accession>
<keyword evidence="2" id="KW-1185">Reference proteome</keyword>
<gene>
    <name evidence="1" type="ORF">D6851_05915</name>
</gene>
<dbReference type="Proteomes" id="UP000284395">
    <property type="component" value="Unassembled WGS sequence"/>
</dbReference>
<dbReference type="RefSeq" id="WP_120323925.1">
    <property type="nucleotide sequence ID" value="NZ_RAPF01000002.1"/>
</dbReference>
<sequence>MDISRLLDPNAMAAGEAVKAGREGDFSKLASRLRDPSVSLDEYERDWLAGHLLGEFKRPKSRPKKTDKQLLQEGFRTYLTYLRHLRGLMRDYPTGRLRQAAIEATASDPVVMKDQKIVRARIRPFERGEMFALGIAARSAVLTESMSAEEGDSYSDEEWLTLVENFEAEIKSRT</sequence>
<dbReference type="EMBL" id="RAPF01000002">
    <property type="protein sequence ID" value="RKF22732.1"/>
    <property type="molecule type" value="Genomic_DNA"/>
</dbReference>
<name>A0A420EPX8_9SPHN</name>
<organism evidence="1 2">
    <name type="scientific">Altericroceibacterium spongiae</name>
    <dbReference type="NCBI Taxonomy" id="2320269"/>
    <lineage>
        <taxon>Bacteria</taxon>
        <taxon>Pseudomonadati</taxon>
        <taxon>Pseudomonadota</taxon>
        <taxon>Alphaproteobacteria</taxon>
        <taxon>Sphingomonadales</taxon>
        <taxon>Erythrobacteraceae</taxon>
        <taxon>Altericroceibacterium</taxon>
    </lineage>
</organism>
<comment type="caution">
    <text evidence="1">The sequence shown here is derived from an EMBL/GenBank/DDBJ whole genome shotgun (WGS) entry which is preliminary data.</text>
</comment>
<evidence type="ECO:0000313" key="1">
    <source>
        <dbReference type="EMBL" id="RKF22732.1"/>
    </source>
</evidence>
<protein>
    <submittedName>
        <fullName evidence="1">Uncharacterized protein</fullName>
    </submittedName>
</protein>